<protein>
    <submittedName>
        <fullName evidence="2">Uncharacterized protein</fullName>
    </submittedName>
</protein>
<reference evidence="2 3" key="1">
    <citation type="submission" date="2019-03" db="EMBL/GenBank/DDBJ databases">
        <title>Single cell metagenomics reveals metabolic interactions within the superorganism composed of flagellate Streblomastix strix and complex community of Bacteroidetes bacteria on its surface.</title>
        <authorList>
            <person name="Treitli S.C."/>
            <person name="Kolisko M."/>
            <person name="Husnik F."/>
            <person name="Keeling P."/>
            <person name="Hampl V."/>
        </authorList>
    </citation>
    <scope>NUCLEOTIDE SEQUENCE [LARGE SCALE GENOMIC DNA]</scope>
    <source>
        <strain evidence="2">ST1C</strain>
    </source>
</reference>
<organism evidence="2 3">
    <name type="scientific">Streblomastix strix</name>
    <dbReference type="NCBI Taxonomy" id="222440"/>
    <lineage>
        <taxon>Eukaryota</taxon>
        <taxon>Metamonada</taxon>
        <taxon>Preaxostyla</taxon>
        <taxon>Oxymonadida</taxon>
        <taxon>Streblomastigidae</taxon>
        <taxon>Streblomastix</taxon>
    </lineage>
</organism>
<sequence>PQSRNELATSKPLPIVQPTGPIAPSIGLANESTSSSNASLDVDSLAYLSRTYVP</sequence>
<evidence type="ECO:0000256" key="1">
    <source>
        <dbReference type="SAM" id="MobiDB-lite"/>
    </source>
</evidence>
<dbReference type="Proteomes" id="UP000324800">
    <property type="component" value="Unassembled WGS sequence"/>
</dbReference>
<name>A0A5J4U4V7_9EUKA</name>
<proteinExistence type="predicted"/>
<feature type="compositionally biased region" description="Polar residues" evidence="1">
    <location>
        <begin position="30"/>
        <end position="39"/>
    </location>
</feature>
<comment type="caution">
    <text evidence="2">The sequence shown here is derived from an EMBL/GenBank/DDBJ whole genome shotgun (WGS) entry which is preliminary data.</text>
</comment>
<gene>
    <name evidence="2" type="ORF">EZS28_039115</name>
</gene>
<dbReference type="EMBL" id="SNRW01020543">
    <property type="protein sequence ID" value="KAA6365358.1"/>
    <property type="molecule type" value="Genomic_DNA"/>
</dbReference>
<evidence type="ECO:0000313" key="3">
    <source>
        <dbReference type="Proteomes" id="UP000324800"/>
    </source>
</evidence>
<accession>A0A5J4U4V7</accession>
<feature type="non-terminal residue" evidence="2">
    <location>
        <position position="1"/>
    </location>
</feature>
<dbReference type="AlphaFoldDB" id="A0A5J4U4V7"/>
<feature type="region of interest" description="Disordered" evidence="1">
    <location>
        <begin position="1"/>
        <end position="40"/>
    </location>
</feature>
<evidence type="ECO:0000313" key="2">
    <source>
        <dbReference type="EMBL" id="KAA6365358.1"/>
    </source>
</evidence>